<evidence type="ECO:0000256" key="4">
    <source>
        <dbReference type="ARBA" id="ARBA00013127"/>
    </source>
</evidence>
<dbReference type="GeneID" id="20528709"/>
<dbReference type="GO" id="GO:0006559">
    <property type="term" value="P:L-phenylalanine catabolic process"/>
    <property type="evidence" value="ECO:0007669"/>
    <property type="project" value="UniProtKB-UniPathway"/>
</dbReference>
<dbReference type="EC" id="1.13.11.5" evidence="4"/>
<dbReference type="UniPathway" id="UPA00139">
    <property type="reaction ID" value="UER00339"/>
</dbReference>
<dbReference type="eggNOG" id="KOG1417">
    <property type="taxonomic scope" value="Eukaryota"/>
</dbReference>
<dbReference type="Pfam" id="PF20510">
    <property type="entry name" value="HgmA_N"/>
    <property type="match status" value="1"/>
</dbReference>
<dbReference type="Proteomes" id="UP000030693">
    <property type="component" value="Unassembled WGS sequence"/>
</dbReference>
<dbReference type="InterPro" id="IPR011051">
    <property type="entry name" value="RmlC_Cupin_sf"/>
</dbReference>
<evidence type="ECO:0000313" key="16">
    <source>
        <dbReference type="Proteomes" id="UP000030693"/>
    </source>
</evidence>
<name>A0A058Z7S5_FONAL</name>
<dbReference type="GO" id="GO:0006572">
    <property type="term" value="P:L-tyrosine catabolic process"/>
    <property type="evidence" value="ECO:0007669"/>
    <property type="project" value="UniProtKB-KW"/>
</dbReference>
<keyword evidence="8" id="KW-0560">Oxidoreductase</keyword>
<keyword evidence="10" id="KW-0585">Phenylalanine catabolism</keyword>
<dbReference type="FunFam" id="2.60.120.10:FF:000034">
    <property type="entry name" value="Homogentisate 1,2-dioxygenase"/>
    <property type="match status" value="1"/>
</dbReference>
<dbReference type="RefSeq" id="XP_009496127.1">
    <property type="nucleotide sequence ID" value="XM_009497852.1"/>
</dbReference>
<evidence type="ECO:0000256" key="12">
    <source>
        <dbReference type="PIRSR" id="PIRSR605708-2"/>
    </source>
</evidence>
<feature type="binding site" evidence="12">
    <location>
        <position position="391"/>
    </location>
    <ligand>
        <name>Fe cation</name>
        <dbReference type="ChEBI" id="CHEBI:24875"/>
    </ligand>
</feature>
<dbReference type="PANTHER" id="PTHR11056">
    <property type="entry name" value="HOMOGENTISATE 1,2-DIOXYGENASE"/>
    <property type="match status" value="1"/>
</dbReference>
<reference evidence="15" key="1">
    <citation type="submission" date="2013-04" db="EMBL/GenBank/DDBJ databases">
        <title>The Genome Sequence of Fonticula alba ATCC 38817.</title>
        <authorList>
            <consortium name="The Broad Institute Genomics Platform"/>
            <person name="Russ C."/>
            <person name="Cuomo C."/>
            <person name="Burger G."/>
            <person name="Gray M.W."/>
            <person name="Holland P.W.H."/>
            <person name="King N."/>
            <person name="Lang F.B.F."/>
            <person name="Roger A.J."/>
            <person name="Ruiz-Trillo I."/>
            <person name="Brown M."/>
            <person name="Walker B."/>
            <person name="Young S."/>
            <person name="Zeng Q."/>
            <person name="Gargeya S."/>
            <person name="Fitzgerald M."/>
            <person name="Haas B."/>
            <person name="Abouelleil A."/>
            <person name="Allen A.W."/>
            <person name="Alvarado L."/>
            <person name="Arachchi H.M."/>
            <person name="Berlin A.M."/>
            <person name="Chapman S.B."/>
            <person name="Gainer-Dewar J."/>
            <person name="Goldberg J."/>
            <person name="Griggs A."/>
            <person name="Gujja S."/>
            <person name="Hansen M."/>
            <person name="Howarth C."/>
            <person name="Imamovic A."/>
            <person name="Ireland A."/>
            <person name="Larimer J."/>
            <person name="McCowan C."/>
            <person name="Murphy C."/>
            <person name="Pearson M."/>
            <person name="Poon T.W."/>
            <person name="Priest M."/>
            <person name="Roberts A."/>
            <person name="Saif S."/>
            <person name="Shea T."/>
            <person name="Sisk P."/>
            <person name="Sykes S."/>
            <person name="Wortman J."/>
            <person name="Nusbaum C."/>
            <person name="Birren B."/>
        </authorList>
    </citation>
    <scope>NUCLEOTIDE SEQUENCE [LARGE SCALE GENOMIC DNA]</scope>
    <source>
        <strain evidence="15">ATCC 38817</strain>
    </source>
</reference>
<keyword evidence="7 15" id="KW-0223">Dioxygenase</keyword>
<comment type="pathway">
    <text evidence="2">Amino-acid degradation; L-phenylalanine degradation; acetoacetate and fumarate from L-phenylalanine: step 4/6.</text>
</comment>
<dbReference type="InterPro" id="IPR005708">
    <property type="entry name" value="Homogentis_dOase"/>
</dbReference>
<comment type="cofactor">
    <cofactor evidence="1 12">
        <name>Fe cation</name>
        <dbReference type="ChEBI" id="CHEBI:24875"/>
    </cofactor>
</comment>
<evidence type="ECO:0000256" key="8">
    <source>
        <dbReference type="ARBA" id="ARBA00023002"/>
    </source>
</evidence>
<dbReference type="GO" id="GO:0004411">
    <property type="term" value="F:homogentisate 1,2-dioxygenase activity"/>
    <property type="evidence" value="ECO:0007669"/>
    <property type="project" value="UniProtKB-EC"/>
</dbReference>
<dbReference type="InterPro" id="IPR046452">
    <property type="entry name" value="HgmA_N"/>
</dbReference>
<sequence>MTSSSAPMDAVMDAPSAKRVKLSPYTKVNANGASSSRYRYHTGFGSHFSSEALPDTLPKGQNSPQVCPRGLYAEQLSGTAFTKPRTTGNFFSWLYRIRPSVGHRGYSAINAPTEIVGDFSCSTVALPVPDQLRWSPFRMPADSEATDFISGLKSVAGAGSASVRNGLAIHVYTANRSMERTSFYNSDGDFLIVPQLGGLDIQTEFGMMDLLPNQIAVIPRGIRFSVNLHDKQARGYVLEVFNGRFDLPDLGPIGANGLANPRDFEYPMAHYDQDAATNVAAPGPDGAPTDEWWRVVTKFQGKLFSAAQPFTPYDVVAWHGNYAPYKYDLANFMVINTVSFDHCDPSIFTVLTCRSLEPGVAVADFVIFPPRWGVADHTFRPPYYHRNCMSEFMGLINGAYEAKAGGEEDGFAPGGASLHNTMTPHGPDRNTFIAASDEKLQPRRIADGTQAFMFETHFMLSPTRWALERSGVVQPRYVSCWENMPVRFNPDGLEAIREDSSA</sequence>
<dbReference type="InterPro" id="IPR014710">
    <property type="entry name" value="RmlC-like_jellyroll"/>
</dbReference>
<gene>
    <name evidence="15" type="ORF">H696_03984</name>
</gene>
<keyword evidence="5 12" id="KW-0479">Metal-binding</keyword>
<evidence type="ECO:0000256" key="7">
    <source>
        <dbReference type="ARBA" id="ARBA00022964"/>
    </source>
</evidence>
<evidence type="ECO:0000259" key="14">
    <source>
        <dbReference type="Pfam" id="PF20510"/>
    </source>
</evidence>
<keyword evidence="9 12" id="KW-0408">Iron</keyword>
<keyword evidence="6" id="KW-0828">Tyrosine catabolism</keyword>
<evidence type="ECO:0000256" key="6">
    <source>
        <dbReference type="ARBA" id="ARBA00022878"/>
    </source>
</evidence>
<comment type="similarity">
    <text evidence="3">Belongs to the homogentisate dioxygenase family.</text>
</comment>
<dbReference type="STRING" id="691883.A0A058Z7S5"/>
<dbReference type="Gene3D" id="2.60.120.10">
    <property type="entry name" value="Jelly Rolls"/>
    <property type="match status" value="1"/>
</dbReference>
<feature type="binding site" evidence="12">
    <location>
        <position position="425"/>
    </location>
    <ligand>
        <name>homogentisate</name>
        <dbReference type="ChEBI" id="CHEBI:16169"/>
    </ligand>
</feature>
<evidence type="ECO:0000256" key="3">
    <source>
        <dbReference type="ARBA" id="ARBA00007757"/>
    </source>
</evidence>
<dbReference type="NCBIfam" id="TIGR01015">
    <property type="entry name" value="hmgA"/>
    <property type="match status" value="1"/>
</dbReference>
<dbReference type="OMA" id="MLPHGPD"/>
<evidence type="ECO:0000256" key="1">
    <source>
        <dbReference type="ARBA" id="ARBA00001962"/>
    </source>
</evidence>
<evidence type="ECO:0000259" key="13">
    <source>
        <dbReference type="Pfam" id="PF04209"/>
    </source>
</evidence>
<feature type="binding site" evidence="12">
    <location>
        <position position="385"/>
    </location>
    <ligand>
        <name>Fe cation</name>
        <dbReference type="ChEBI" id="CHEBI:24875"/>
    </ligand>
</feature>
<evidence type="ECO:0000256" key="10">
    <source>
        <dbReference type="ARBA" id="ARBA00023232"/>
    </source>
</evidence>
<feature type="binding site" evidence="12">
    <location>
        <position position="400"/>
    </location>
    <ligand>
        <name>homogentisate</name>
        <dbReference type="ChEBI" id="CHEBI:16169"/>
    </ligand>
</feature>
<feature type="binding site" evidence="12">
    <location>
        <position position="425"/>
    </location>
    <ligand>
        <name>Fe cation</name>
        <dbReference type="ChEBI" id="CHEBI:24875"/>
    </ligand>
</feature>
<organism evidence="15">
    <name type="scientific">Fonticula alba</name>
    <name type="common">Slime mold</name>
    <dbReference type="NCBI Taxonomy" id="691883"/>
    <lineage>
        <taxon>Eukaryota</taxon>
        <taxon>Rotosphaerida</taxon>
        <taxon>Fonticulaceae</taxon>
        <taxon>Fonticula</taxon>
    </lineage>
</organism>
<dbReference type="SUPFAM" id="SSF51182">
    <property type="entry name" value="RmlC-like cupins"/>
    <property type="match status" value="1"/>
</dbReference>
<evidence type="ECO:0000256" key="11">
    <source>
        <dbReference type="PIRSR" id="PIRSR605708-1"/>
    </source>
</evidence>
<keyword evidence="16" id="KW-1185">Reference proteome</keyword>
<evidence type="ECO:0000313" key="15">
    <source>
        <dbReference type="EMBL" id="KCV69562.1"/>
    </source>
</evidence>
<evidence type="ECO:0000256" key="2">
    <source>
        <dbReference type="ARBA" id="ARBA00004704"/>
    </source>
</evidence>
<feature type="domain" description="Homogentisate 1,2-dioxygenase C-terminal" evidence="13">
    <location>
        <begin position="331"/>
        <end position="485"/>
    </location>
</feature>
<proteinExistence type="inferred from homology"/>
<dbReference type="AlphaFoldDB" id="A0A058Z7S5"/>
<dbReference type="EMBL" id="KB932206">
    <property type="protein sequence ID" value="KCV69562.1"/>
    <property type="molecule type" value="Genomic_DNA"/>
</dbReference>
<dbReference type="GO" id="GO:0046872">
    <property type="term" value="F:metal ion binding"/>
    <property type="evidence" value="ECO:0007669"/>
    <property type="project" value="UniProtKB-KW"/>
</dbReference>
<dbReference type="CDD" id="cd07000">
    <property type="entry name" value="cupin_HGO_N"/>
    <property type="match status" value="1"/>
</dbReference>
<dbReference type="Pfam" id="PF04209">
    <property type="entry name" value="HgmA_C"/>
    <property type="match status" value="1"/>
</dbReference>
<accession>A0A058Z7S5</accession>
<dbReference type="OrthoDB" id="1689029at2759"/>
<feature type="active site" description="Proton acceptor" evidence="11">
    <location>
        <position position="342"/>
    </location>
</feature>
<dbReference type="PANTHER" id="PTHR11056:SF0">
    <property type="entry name" value="HOMOGENTISATE 1,2-DIOXYGENASE"/>
    <property type="match status" value="1"/>
</dbReference>
<feature type="domain" description="Homogentisate 1,2-dioxygenase N-terminal" evidence="14">
    <location>
        <begin position="39"/>
        <end position="329"/>
    </location>
</feature>
<dbReference type="InterPro" id="IPR046451">
    <property type="entry name" value="HgmA_C"/>
</dbReference>
<protein>
    <recommendedName>
        <fullName evidence="4">homogentisate 1,2-dioxygenase</fullName>
        <ecNumber evidence="4">1.13.11.5</ecNumber>
    </recommendedName>
</protein>
<dbReference type="GO" id="GO:0005737">
    <property type="term" value="C:cytoplasm"/>
    <property type="evidence" value="ECO:0007669"/>
    <property type="project" value="TreeGrafter"/>
</dbReference>
<evidence type="ECO:0000256" key="5">
    <source>
        <dbReference type="ARBA" id="ARBA00022723"/>
    </source>
</evidence>
<evidence type="ECO:0000256" key="9">
    <source>
        <dbReference type="ARBA" id="ARBA00023004"/>
    </source>
</evidence>